<dbReference type="GO" id="GO:0015078">
    <property type="term" value="F:proton transmembrane transporter activity"/>
    <property type="evidence" value="ECO:0007669"/>
    <property type="project" value="InterPro"/>
</dbReference>
<evidence type="ECO:0000256" key="1">
    <source>
        <dbReference type="ARBA" id="ARBA00004304"/>
    </source>
</evidence>
<organism evidence="14">
    <name type="scientific">Aphodius sp. APH01</name>
    <dbReference type="NCBI Taxonomy" id="1205671"/>
    <lineage>
        <taxon>Eukaryota</taxon>
        <taxon>Metazoa</taxon>
        <taxon>Ecdysozoa</taxon>
        <taxon>Arthropoda</taxon>
        <taxon>Hexapoda</taxon>
        <taxon>Insecta</taxon>
        <taxon>Pterygota</taxon>
        <taxon>Neoptera</taxon>
        <taxon>Endopterygota</taxon>
        <taxon>Coleoptera</taxon>
        <taxon>Polyphaga</taxon>
        <taxon>Scarabaeiformia</taxon>
        <taxon>Scarabaeidae</taxon>
        <taxon>Aphodiinae</taxon>
        <taxon>Aphodius</taxon>
    </lineage>
</organism>
<evidence type="ECO:0000256" key="4">
    <source>
        <dbReference type="ARBA" id="ARBA00022448"/>
    </source>
</evidence>
<dbReference type="AlphaFoldDB" id="A0A0S2MN63"/>
<keyword evidence="5 12" id="KW-0138">CF(0)</keyword>
<evidence type="ECO:0000256" key="2">
    <source>
        <dbReference type="ARBA" id="ARBA00008892"/>
    </source>
</evidence>
<proteinExistence type="inferred from homology"/>
<evidence type="ECO:0000256" key="10">
    <source>
        <dbReference type="ARBA" id="ARBA00023128"/>
    </source>
</evidence>
<geneLocation type="mitochondrion" evidence="14"/>
<evidence type="ECO:0000256" key="9">
    <source>
        <dbReference type="ARBA" id="ARBA00023065"/>
    </source>
</evidence>
<protein>
    <recommendedName>
        <fullName evidence="12">ATP synthase complex subunit 8</fullName>
    </recommendedName>
</protein>
<keyword evidence="9 12" id="KW-0406">Ion transport</keyword>
<dbReference type="EMBL" id="JX412729">
    <property type="protein sequence ID" value="ALO76136.1"/>
    <property type="molecule type" value="Genomic_DNA"/>
</dbReference>
<dbReference type="GO" id="GO:0045259">
    <property type="term" value="C:proton-transporting ATP synthase complex"/>
    <property type="evidence" value="ECO:0007669"/>
    <property type="project" value="UniProtKB-KW"/>
</dbReference>
<feature type="transmembrane region" description="Helical" evidence="13">
    <location>
        <begin position="12"/>
        <end position="32"/>
    </location>
</feature>
<evidence type="ECO:0000256" key="5">
    <source>
        <dbReference type="ARBA" id="ARBA00022547"/>
    </source>
</evidence>
<keyword evidence="7 12" id="KW-0375">Hydrogen ion transport</keyword>
<dbReference type="GO" id="GO:0015986">
    <property type="term" value="P:proton motive force-driven ATP synthesis"/>
    <property type="evidence" value="ECO:0007669"/>
    <property type="project" value="InterPro"/>
</dbReference>
<keyword evidence="4 12" id="KW-0813">Transport</keyword>
<evidence type="ECO:0000256" key="13">
    <source>
        <dbReference type="SAM" id="Phobius"/>
    </source>
</evidence>
<reference evidence="14" key="1">
    <citation type="submission" date="2012-06" db="EMBL/GenBank/DDBJ databases">
        <title>Mitogenomics of the Coleoptera under dense taxon sampling.</title>
        <authorList>
            <person name="Timmermans M.J.T.N."/>
            <person name="Lim J."/>
            <person name="Dodsworth S."/>
            <person name="Haran J."/>
            <person name="Ahrens D."/>
            <person name="Bocak L."/>
            <person name="London A."/>
            <person name="Culverwell L."/>
            <person name="Vogler A.P."/>
        </authorList>
    </citation>
    <scope>NUCLEOTIDE SEQUENCE</scope>
</reference>
<gene>
    <name evidence="14" type="primary">atp8</name>
</gene>
<evidence type="ECO:0000256" key="8">
    <source>
        <dbReference type="ARBA" id="ARBA00022989"/>
    </source>
</evidence>
<keyword evidence="11 13" id="KW-0472">Membrane</keyword>
<comment type="subunit">
    <text evidence="3">F-type ATPases have 2 components, CF(1) - the catalytic core - and CF(0) - the membrane proton channel.</text>
</comment>
<evidence type="ECO:0000256" key="7">
    <source>
        <dbReference type="ARBA" id="ARBA00022781"/>
    </source>
</evidence>
<evidence type="ECO:0000256" key="6">
    <source>
        <dbReference type="ARBA" id="ARBA00022692"/>
    </source>
</evidence>
<evidence type="ECO:0000313" key="14">
    <source>
        <dbReference type="EMBL" id="ALO76136.1"/>
    </source>
</evidence>
<comment type="subcellular location">
    <subcellularLocation>
        <location evidence="1 12">Mitochondrion membrane</location>
        <topology evidence="1 12">Single-pass membrane protein</topology>
    </subcellularLocation>
</comment>
<dbReference type="InterPro" id="IPR001421">
    <property type="entry name" value="ATP8_metazoa"/>
</dbReference>
<comment type="similarity">
    <text evidence="2 12">Belongs to the ATPase protein 8 family.</text>
</comment>
<keyword evidence="6 12" id="KW-0812">Transmembrane</keyword>
<evidence type="ECO:0000256" key="12">
    <source>
        <dbReference type="RuleBase" id="RU003661"/>
    </source>
</evidence>
<keyword evidence="10 12" id="KW-0496">Mitochondrion</keyword>
<accession>A0A0S2MN63</accession>
<keyword evidence="8 13" id="KW-1133">Transmembrane helix</keyword>
<evidence type="ECO:0000256" key="11">
    <source>
        <dbReference type="ARBA" id="ARBA00023136"/>
    </source>
</evidence>
<sequence>MPQMAPASWLALFIYFCIIFLLFNSINFYSLIYTPKKAMFFKSNQKLNWKW</sequence>
<dbReference type="Pfam" id="PF00895">
    <property type="entry name" value="ATP-synt_8"/>
    <property type="match status" value="1"/>
</dbReference>
<name>A0A0S2MN63_9SCAR</name>
<evidence type="ECO:0000256" key="3">
    <source>
        <dbReference type="ARBA" id="ARBA00011291"/>
    </source>
</evidence>
<dbReference type="GO" id="GO:0031966">
    <property type="term" value="C:mitochondrial membrane"/>
    <property type="evidence" value="ECO:0007669"/>
    <property type="project" value="UniProtKB-SubCell"/>
</dbReference>